<dbReference type="GO" id="GO:0031409">
    <property type="term" value="F:pigment binding"/>
    <property type="evidence" value="ECO:0007669"/>
    <property type="project" value="InterPro"/>
</dbReference>
<name>A0A7M7KA61_VARDE</name>
<dbReference type="PRINTS" id="PR00179">
    <property type="entry name" value="LIPOCALIN"/>
</dbReference>
<dbReference type="PANTHER" id="PTHR10612:SF49">
    <property type="entry name" value="APOLIPOPROTEIN D-LIKE PROTEIN"/>
    <property type="match status" value="1"/>
</dbReference>
<dbReference type="EnsemblMetazoa" id="XM_022802283">
    <property type="protein sequence ID" value="XP_022658018"/>
    <property type="gene ID" value="LOC111249022"/>
</dbReference>
<dbReference type="AlphaFoldDB" id="A0A7M7KA61"/>
<evidence type="ECO:0000256" key="2">
    <source>
        <dbReference type="RuleBase" id="RU003695"/>
    </source>
</evidence>
<dbReference type="GeneID" id="111249022"/>
<dbReference type="OrthoDB" id="6728016at2759"/>
<dbReference type="Proteomes" id="UP000594260">
    <property type="component" value="Unplaced"/>
</dbReference>
<dbReference type="PRINTS" id="PR01273">
    <property type="entry name" value="INVTBRTCOLOR"/>
</dbReference>
<accession>A0A7M7KA61</accession>
<proteinExistence type="inferred from homology"/>
<dbReference type="Pfam" id="PF00061">
    <property type="entry name" value="Lipocalin"/>
    <property type="match status" value="1"/>
</dbReference>
<dbReference type="InterPro" id="IPR012674">
    <property type="entry name" value="Calycin"/>
</dbReference>
<dbReference type="GO" id="GO:0000302">
    <property type="term" value="P:response to reactive oxygen species"/>
    <property type="evidence" value="ECO:0007669"/>
    <property type="project" value="TreeGrafter"/>
</dbReference>
<evidence type="ECO:0000259" key="3">
    <source>
        <dbReference type="Pfam" id="PF00061"/>
    </source>
</evidence>
<keyword evidence="5" id="KW-1185">Reference proteome</keyword>
<dbReference type="InterPro" id="IPR003057">
    <property type="entry name" value="Invtbrt_color"/>
</dbReference>
<reference evidence="4" key="1">
    <citation type="submission" date="2021-01" db="UniProtKB">
        <authorList>
            <consortium name="EnsemblMetazoa"/>
        </authorList>
    </citation>
    <scope>IDENTIFICATION</scope>
</reference>
<keyword evidence="1" id="KW-1015">Disulfide bond</keyword>
<dbReference type="KEGG" id="vde:111249022"/>
<dbReference type="InterPro" id="IPR000566">
    <property type="entry name" value="Lipocln_cytosolic_FA-bd_dom"/>
</dbReference>
<dbReference type="InParanoid" id="A0A7M7KA61"/>
<dbReference type="SUPFAM" id="SSF50814">
    <property type="entry name" value="Lipocalins"/>
    <property type="match status" value="1"/>
</dbReference>
<dbReference type="Gene3D" id="2.40.128.20">
    <property type="match status" value="1"/>
</dbReference>
<sequence>MKFARAGSERCSVSGVSNRCCGVICARKVRDATSAEPPTGSVRGPATRRASAYCCRPLTLFALLGLVGFAQAHQYSLGACPPEVPFKKSFDVDRFLGVWFVIQKSHSTMSCLKVNITRRGDEDFKITEYRRFGLLQKAVDHTLIDVGVLKIPDPTEPAKMNVKFSLSAWVEPFTVMDTDYDTYAATFSCVNAAGMGHRKNGMILSRRPDLDNTVADKLRKLFDSFGVGPSSLSFIDQKHSCTSMLKSKNDHDRVISLGPLNINRKPEP</sequence>
<evidence type="ECO:0000313" key="4">
    <source>
        <dbReference type="EnsemblMetazoa" id="XP_022658018"/>
    </source>
</evidence>
<dbReference type="RefSeq" id="XP_022658018.1">
    <property type="nucleotide sequence ID" value="XM_022802283.1"/>
</dbReference>
<dbReference type="PROSITE" id="PS00213">
    <property type="entry name" value="LIPOCALIN"/>
    <property type="match status" value="1"/>
</dbReference>
<organism evidence="4 5">
    <name type="scientific">Varroa destructor</name>
    <name type="common">Honeybee mite</name>
    <dbReference type="NCBI Taxonomy" id="109461"/>
    <lineage>
        <taxon>Eukaryota</taxon>
        <taxon>Metazoa</taxon>
        <taxon>Ecdysozoa</taxon>
        <taxon>Arthropoda</taxon>
        <taxon>Chelicerata</taxon>
        <taxon>Arachnida</taxon>
        <taxon>Acari</taxon>
        <taxon>Parasitiformes</taxon>
        <taxon>Mesostigmata</taxon>
        <taxon>Gamasina</taxon>
        <taxon>Dermanyssoidea</taxon>
        <taxon>Varroidae</taxon>
        <taxon>Varroa</taxon>
    </lineage>
</organism>
<evidence type="ECO:0000313" key="5">
    <source>
        <dbReference type="Proteomes" id="UP000594260"/>
    </source>
</evidence>
<feature type="domain" description="Lipocalin/cytosolic fatty-acid binding" evidence="3">
    <location>
        <begin position="153"/>
        <end position="238"/>
    </location>
</feature>
<dbReference type="InterPro" id="IPR022272">
    <property type="entry name" value="Lipocalin_CS"/>
</dbReference>
<comment type="similarity">
    <text evidence="2">Belongs to the calycin superfamily. Lipocalin family.</text>
</comment>
<dbReference type="GO" id="GO:0005737">
    <property type="term" value="C:cytoplasm"/>
    <property type="evidence" value="ECO:0007669"/>
    <property type="project" value="TreeGrafter"/>
</dbReference>
<protein>
    <recommendedName>
        <fullName evidence="3">Lipocalin/cytosolic fatty-acid binding domain-containing protein</fullName>
    </recommendedName>
</protein>
<evidence type="ECO:0000256" key="1">
    <source>
        <dbReference type="ARBA" id="ARBA00023157"/>
    </source>
</evidence>
<dbReference type="OMA" id="YHLGACP"/>
<dbReference type="GO" id="GO:0006629">
    <property type="term" value="P:lipid metabolic process"/>
    <property type="evidence" value="ECO:0007669"/>
    <property type="project" value="TreeGrafter"/>
</dbReference>
<dbReference type="PANTHER" id="PTHR10612">
    <property type="entry name" value="APOLIPOPROTEIN D"/>
    <property type="match status" value="1"/>
</dbReference>